<evidence type="ECO:0000313" key="4">
    <source>
        <dbReference type="Proteomes" id="UP000235116"/>
    </source>
</evidence>
<accession>A0A2K9LST7</accession>
<evidence type="ECO:0000313" key="3">
    <source>
        <dbReference type="EMBL" id="AUM14535.1"/>
    </source>
</evidence>
<feature type="compositionally biased region" description="Low complexity" evidence="1">
    <location>
        <begin position="79"/>
        <end position="96"/>
    </location>
</feature>
<dbReference type="KEGG" id="kak:Kalk_19805"/>
<protein>
    <submittedName>
        <fullName evidence="3">Uncharacterized protein</fullName>
    </submittedName>
</protein>
<dbReference type="PROSITE" id="PS51257">
    <property type="entry name" value="PROKAR_LIPOPROTEIN"/>
    <property type="match status" value="1"/>
</dbReference>
<dbReference type="AlphaFoldDB" id="A0A2K9LST7"/>
<feature type="region of interest" description="Disordered" evidence="1">
    <location>
        <begin position="32"/>
        <end position="62"/>
    </location>
</feature>
<dbReference type="RefSeq" id="WP_101895908.1">
    <property type="nucleotide sequence ID" value="NZ_CP022684.1"/>
</dbReference>
<reference evidence="4" key="1">
    <citation type="submission" date="2017-08" db="EMBL/GenBank/DDBJ databases">
        <title>Direct submision.</title>
        <authorList>
            <person name="Kim S.-J."/>
            <person name="Rhee S.-K."/>
        </authorList>
    </citation>
    <scope>NUCLEOTIDE SEQUENCE [LARGE SCALE GENOMIC DNA]</scope>
    <source>
        <strain evidence="4">GI5</strain>
    </source>
</reference>
<proteinExistence type="predicted"/>
<sequence length="304" mass="32742">MNLVIKPALTAIALPLALCISLLQGCAYNTPSSAQPALDTPAEPAVDEHASAPEAKPTAEITPEPKAIPFEEVLKQDQAAQNNAATPPQAPAPKTVAPKKEKLPLNPSTPLRAPSRPPQTASVPKAQTPAVKPAITTKPNVETEQPAPAPAPTAPLEFTLDQLPITIQNTWLLSSNQTDCELRTIPVKMEDGAGKTILFLQLTQANWMIHTKSDIDLSYKDTGLFLDNGTHIQLETLVKDTNITISKKKKTLTDALMTADNVKVVLGFWPTWPVSEARTHTLSVAHFPQAFATWKTCNQLVGAR</sequence>
<name>A0A2K9LST7_9GAMM</name>
<gene>
    <name evidence="3" type="ORF">Kalk_19805</name>
</gene>
<organism evidence="3 4">
    <name type="scientific">Ketobacter alkanivorans</name>
    <dbReference type="NCBI Taxonomy" id="1917421"/>
    <lineage>
        <taxon>Bacteria</taxon>
        <taxon>Pseudomonadati</taxon>
        <taxon>Pseudomonadota</taxon>
        <taxon>Gammaproteobacteria</taxon>
        <taxon>Pseudomonadales</taxon>
        <taxon>Ketobacteraceae</taxon>
        <taxon>Ketobacter</taxon>
    </lineage>
</organism>
<feature type="signal peptide" evidence="2">
    <location>
        <begin position="1"/>
        <end position="27"/>
    </location>
</feature>
<feature type="chain" id="PRO_5014642671" evidence="2">
    <location>
        <begin position="28"/>
        <end position="304"/>
    </location>
</feature>
<dbReference type="Proteomes" id="UP000235116">
    <property type="component" value="Chromosome"/>
</dbReference>
<feature type="region of interest" description="Disordered" evidence="1">
    <location>
        <begin position="79"/>
        <end position="154"/>
    </location>
</feature>
<evidence type="ECO:0000256" key="2">
    <source>
        <dbReference type="SAM" id="SignalP"/>
    </source>
</evidence>
<keyword evidence="4" id="KW-1185">Reference proteome</keyword>
<keyword evidence="2" id="KW-0732">Signal</keyword>
<evidence type="ECO:0000256" key="1">
    <source>
        <dbReference type="SAM" id="MobiDB-lite"/>
    </source>
</evidence>
<dbReference type="OrthoDB" id="7063578at2"/>
<dbReference type="EMBL" id="CP022684">
    <property type="protein sequence ID" value="AUM14535.1"/>
    <property type="molecule type" value="Genomic_DNA"/>
</dbReference>